<name>A0A5P8E8S2_9BACT</name>
<sequence>MPNRCTYGGVYASLMFCKGKTVLPGLRNRLYFIPKAWIVSWPTLRPVAGDMVSTFSIYDGSFTLAADKKWMYIDIIDNKGKLESESQGDKPSRTFLNKLSVVHPETDELASSFCRQANSDDFVYLVQRRNGKFRVLGNQMFETDTKPKQDSGEGVSGDFGTTIEIEVTDECPAPYYFGTIETVDGDIEIDPITGEITSDETHGQ</sequence>
<reference evidence="1 2" key="1">
    <citation type="submission" date="2018-11" db="EMBL/GenBank/DDBJ databases">
        <authorList>
            <person name="Na S.W."/>
            <person name="Baik M."/>
        </authorList>
    </citation>
    <scope>NUCLEOTIDE SEQUENCE [LARGE SCALE GENOMIC DNA]</scope>
    <source>
        <strain evidence="1 2">E39</strain>
    </source>
</reference>
<evidence type="ECO:0000313" key="2">
    <source>
        <dbReference type="Proteomes" id="UP000249375"/>
    </source>
</evidence>
<proteinExistence type="predicted"/>
<dbReference type="KEGG" id="alq:C7Y71_009875"/>
<protein>
    <submittedName>
        <fullName evidence="1">Uncharacterized protein</fullName>
    </submittedName>
</protein>
<accession>A0A5P8E8S2</accession>
<keyword evidence="2" id="KW-1185">Reference proteome</keyword>
<dbReference type="OrthoDB" id="1071625at2"/>
<evidence type="ECO:0000313" key="1">
    <source>
        <dbReference type="EMBL" id="QFQ13290.1"/>
    </source>
</evidence>
<dbReference type="RefSeq" id="WP_111897521.1">
    <property type="nucleotide sequence ID" value="NZ_CP033459.1"/>
</dbReference>
<dbReference type="AlphaFoldDB" id="A0A5P8E8S2"/>
<organism evidence="1 2">
    <name type="scientific">Pseudoprevotella muciniphila</name>
    <dbReference type="NCBI Taxonomy" id="2133944"/>
    <lineage>
        <taxon>Bacteria</taxon>
        <taxon>Pseudomonadati</taxon>
        <taxon>Bacteroidota</taxon>
        <taxon>Bacteroidia</taxon>
        <taxon>Bacteroidales</taxon>
        <taxon>Prevotellaceae</taxon>
        <taxon>Pseudoprevotella</taxon>
    </lineage>
</organism>
<gene>
    <name evidence="1" type="ORF">C7Y71_009875</name>
</gene>
<dbReference type="Proteomes" id="UP000249375">
    <property type="component" value="Chromosome"/>
</dbReference>
<dbReference type="EMBL" id="CP033459">
    <property type="protein sequence ID" value="QFQ13290.1"/>
    <property type="molecule type" value="Genomic_DNA"/>
</dbReference>